<feature type="domain" description="Rab-GAP TBC" evidence="3">
    <location>
        <begin position="59"/>
        <end position="245"/>
    </location>
</feature>
<dbReference type="InterPro" id="IPR045913">
    <property type="entry name" value="TBC20/Gyp8-like"/>
</dbReference>
<name>A0A6J2UF71_DROLE</name>
<dbReference type="Gene3D" id="1.10.8.1310">
    <property type="match status" value="1"/>
</dbReference>
<dbReference type="Gene3D" id="1.10.472.80">
    <property type="entry name" value="Ypt/Rab-GAP domain of gyp1p, domain 3"/>
    <property type="match status" value="1"/>
</dbReference>
<evidence type="ECO:0000313" key="4">
    <source>
        <dbReference type="Proteomes" id="UP000504634"/>
    </source>
</evidence>
<evidence type="ECO:0000313" key="5">
    <source>
        <dbReference type="RefSeq" id="XP_030386785.1"/>
    </source>
</evidence>
<dbReference type="OrthoDB" id="206700at2759"/>
<dbReference type="RefSeq" id="XP_030386786.1">
    <property type="nucleotide sequence ID" value="XM_030530926.1"/>
</dbReference>
<sequence>MSAAEVIKINKPEDLSFEKCPESAEETEKRLEIEKFIKQDKSQGRLIELRKLAISEFGLVNDELRQILWPQLAGIDSESLERVPNLHELQAHPEYHQVVLDVNRSLKRFPPGIPYDQRIALQDQLTVLILRVIKKYPNLRYYQGYHDVAVTFLLVVGEEVAYAIMEQLSTTHFSECMQETMEATQRRLMFIWPVVNFENSELFQFLRSSSVGTLFALPWYLTWFGHSLNSYKAVVRLYDYFLASPVYSPIFVTASILLHRAEEILKEDCDMASVHCLLSKLPEDLPFEDLLKTSSKLYERYSLTVIEKEVEKLIWQEKKQRQLEDQLILDRRKKVVRSTSSNKGSALRHWLPRFFTPRSMIVTTALSIVVGICAFYYKNQYPGIS</sequence>
<keyword evidence="1" id="KW-0343">GTPase activation</keyword>
<dbReference type="GO" id="GO:0006888">
    <property type="term" value="P:endoplasmic reticulum to Golgi vesicle-mediated transport"/>
    <property type="evidence" value="ECO:0007669"/>
    <property type="project" value="TreeGrafter"/>
</dbReference>
<accession>A0A6J2UF71</accession>
<feature type="transmembrane region" description="Helical" evidence="2">
    <location>
        <begin position="359"/>
        <end position="377"/>
    </location>
</feature>
<keyword evidence="4" id="KW-1185">Reference proteome</keyword>
<dbReference type="FunFam" id="1.10.472.80:FF:000062">
    <property type="entry name" value="Uncharacterized protein, isoform C"/>
    <property type="match status" value="1"/>
</dbReference>
<dbReference type="InterPro" id="IPR035969">
    <property type="entry name" value="Rab-GAP_TBC_sf"/>
</dbReference>
<dbReference type="PROSITE" id="PS50086">
    <property type="entry name" value="TBC_RABGAP"/>
    <property type="match status" value="1"/>
</dbReference>
<evidence type="ECO:0000256" key="2">
    <source>
        <dbReference type="SAM" id="Phobius"/>
    </source>
</evidence>
<dbReference type="FunFam" id="1.10.8.1310:FF:000001">
    <property type="entry name" value="TBC1 domain family, member 20"/>
    <property type="match status" value="1"/>
</dbReference>
<evidence type="ECO:0000259" key="3">
    <source>
        <dbReference type="PROSITE" id="PS50086"/>
    </source>
</evidence>
<dbReference type="GeneID" id="115633470"/>
<dbReference type="SMART" id="SM00164">
    <property type="entry name" value="TBC"/>
    <property type="match status" value="1"/>
</dbReference>
<dbReference type="AlphaFoldDB" id="A0A6J2UF71"/>
<gene>
    <name evidence="5 6" type="primary">LOC115633470</name>
</gene>
<dbReference type="Proteomes" id="UP000504634">
    <property type="component" value="Unplaced"/>
</dbReference>
<keyword evidence="2" id="KW-0812">Transmembrane</keyword>
<dbReference type="SUPFAM" id="SSF47923">
    <property type="entry name" value="Ypt/Rab-GAP domain of gyp1p"/>
    <property type="match status" value="2"/>
</dbReference>
<dbReference type="PANTHER" id="PTHR20913">
    <property type="entry name" value="TBC1 DOMAIN FAMILY MEMBER 20/GTPASE"/>
    <property type="match status" value="1"/>
</dbReference>
<dbReference type="GO" id="GO:0005789">
    <property type="term" value="C:endoplasmic reticulum membrane"/>
    <property type="evidence" value="ECO:0007669"/>
    <property type="project" value="TreeGrafter"/>
</dbReference>
<evidence type="ECO:0000313" key="6">
    <source>
        <dbReference type="RefSeq" id="XP_030386786.1"/>
    </source>
</evidence>
<reference evidence="5 6" key="1">
    <citation type="submission" date="2025-04" db="UniProtKB">
        <authorList>
            <consortium name="RefSeq"/>
        </authorList>
    </citation>
    <scope>IDENTIFICATION</scope>
    <source>
        <strain evidence="5 6">11010-0011.00</strain>
        <tissue evidence="5 6">Whole body</tissue>
    </source>
</reference>
<dbReference type="Pfam" id="PF00566">
    <property type="entry name" value="RabGAP-TBC"/>
    <property type="match status" value="1"/>
</dbReference>
<dbReference type="RefSeq" id="XP_030386785.1">
    <property type="nucleotide sequence ID" value="XM_030530925.1"/>
</dbReference>
<keyword evidence="2" id="KW-0472">Membrane</keyword>
<proteinExistence type="predicted"/>
<keyword evidence="2" id="KW-1133">Transmembrane helix</keyword>
<dbReference type="GO" id="GO:0005096">
    <property type="term" value="F:GTPase activator activity"/>
    <property type="evidence" value="ECO:0007669"/>
    <property type="project" value="UniProtKB-KW"/>
</dbReference>
<organism evidence="4 5">
    <name type="scientific">Drosophila lebanonensis</name>
    <name type="common">Fruit fly</name>
    <name type="synonym">Scaptodrosophila lebanonensis</name>
    <dbReference type="NCBI Taxonomy" id="7225"/>
    <lineage>
        <taxon>Eukaryota</taxon>
        <taxon>Metazoa</taxon>
        <taxon>Ecdysozoa</taxon>
        <taxon>Arthropoda</taxon>
        <taxon>Hexapoda</taxon>
        <taxon>Insecta</taxon>
        <taxon>Pterygota</taxon>
        <taxon>Neoptera</taxon>
        <taxon>Endopterygota</taxon>
        <taxon>Diptera</taxon>
        <taxon>Brachycera</taxon>
        <taxon>Muscomorpha</taxon>
        <taxon>Ephydroidea</taxon>
        <taxon>Drosophilidae</taxon>
        <taxon>Scaptodrosophila</taxon>
    </lineage>
</organism>
<dbReference type="InterPro" id="IPR000195">
    <property type="entry name" value="Rab-GAP-TBC_dom"/>
</dbReference>
<dbReference type="PANTHER" id="PTHR20913:SF7">
    <property type="entry name" value="RE60063P"/>
    <property type="match status" value="1"/>
</dbReference>
<protein>
    <submittedName>
        <fullName evidence="5 6">TBC1 domain family member 20 isoform X1</fullName>
    </submittedName>
</protein>
<evidence type="ECO:0000256" key="1">
    <source>
        <dbReference type="ARBA" id="ARBA00022468"/>
    </source>
</evidence>